<dbReference type="SUPFAM" id="SSF52047">
    <property type="entry name" value="RNI-like"/>
    <property type="match status" value="1"/>
</dbReference>
<proteinExistence type="predicted"/>
<dbReference type="InterPro" id="IPR006553">
    <property type="entry name" value="Leu-rich_rpt_Cys-con_subtyp"/>
</dbReference>
<reference evidence="3" key="1">
    <citation type="submission" date="2023-03" db="EMBL/GenBank/DDBJ databases">
        <title>Mating type loci evolution in Malassezia.</title>
        <authorList>
            <person name="Coelho M.A."/>
        </authorList>
    </citation>
    <scope>NUCLEOTIDE SEQUENCE</scope>
    <source>
        <strain evidence="3">CBS 11721</strain>
    </source>
</reference>
<evidence type="ECO:0000313" key="3">
    <source>
        <dbReference type="EMBL" id="WFD34984.1"/>
    </source>
</evidence>
<dbReference type="InterPro" id="IPR032675">
    <property type="entry name" value="LRR_dom_sf"/>
</dbReference>
<evidence type="ECO:0000313" key="4">
    <source>
        <dbReference type="Proteomes" id="UP001219933"/>
    </source>
</evidence>
<dbReference type="SMART" id="SM00367">
    <property type="entry name" value="LRR_CC"/>
    <property type="match status" value="12"/>
</dbReference>
<dbReference type="SUPFAM" id="SSF81383">
    <property type="entry name" value="F-box domain"/>
    <property type="match status" value="1"/>
</dbReference>
<dbReference type="PANTHER" id="PTHR13318">
    <property type="entry name" value="PARTNER OF PAIRED, ISOFORM B-RELATED"/>
    <property type="match status" value="1"/>
</dbReference>
<dbReference type="GO" id="GO:0016874">
    <property type="term" value="F:ligase activity"/>
    <property type="evidence" value="ECO:0007669"/>
    <property type="project" value="UniProtKB-KW"/>
</dbReference>
<feature type="domain" description="F-box" evidence="1">
    <location>
        <begin position="57"/>
        <end position="101"/>
    </location>
</feature>
<dbReference type="InterPro" id="IPR036047">
    <property type="entry name" value="F-box-like_dom_sf"/>
</dbReference>
<keyword evidence="3" id="KW-0436">Ligase</keyword>
<dbReference type="AlphaFoldDB" id="A0AAF0EUX7"/>
<dbReference type="Gene3D" id="3.80.10.10">
    <property type="entry name" value="Ribonuclease Inhibitor"/>
    <property type="match status" value="2"/>
</dbReference>
<evidence type="ECO:0000259" key="1">
    <source>
        <dbReference type="Pfam" id="PF12937"/>
    </source>
</evidence>
<dbReference type="Pfam" id="PF25372">
    <property type="entry name" value="DUF7885"/>
    <property type="match status" value="2"/>
</dbReference>
<keyword evidence="4" id="KW-1185">Reference proteome</keyword>
<sequence>MRRDVTTPAAMMAMSPVSPASPSSSVSDDVTEAVKATVCASLGPQAIEYAQGGARYAELPLEILLQVFRYVLYSQRDLRACILVCRRWCACGIELLWHRPVVHRTHTLFQLVHVLMQGRAFPYAQYVRRLNFSLLASDLEDSLFGRIGLCTKLQRLTLAGCDQVAPETLVKVLRETRSLVSIDLTGVTQTTDAVLEALAEYCPRLQGANLTGCRLITSRGVQTLARCTQLRRVKLCGCEDVDDAAFLALLNNCPHILELDLMHCPRITDAAVGRVWLQPNQLRELRLGHCSLLTDASFPTNTLRSVTPEPFIVNDYLRVLDVTGCHLLTDASVRGLVDHAPRLRNLVLAKCSRLSDASVYAVSELGRNLQYLHLAHLSLLTDRAVIHLVHHCTRIRYLDLACCVALTDASVIELAANLQKLRRIGLVRVAQLTDASVYALVERQATLERIHLSYCEQLSVPAIFWLTQRLGRLTHLSLTGVPAFRRPELQSMCRPPPREFNHHQRQAFCVYSGRGVDDLRRYLAHIYSDEVRAAQFGTLHPDVRRALGAGYGA</sequence>
<dbReference type="EMBL" id="CP119878">
    <property type="protein sequence ID" value="WFD34984.1"/>
    <property type="molecule type" value="Genomic_DNA"/>
</dbReference>
<gene>
    <name evidence="3" type="primary">GRR1</name>
    <name evidence="3" type="ORF">MCUN1_001830</name>
</gene>
<accession>A0AAF0EUX7</accession>
<feature type="domain" description="F-box/LRR-repeat protein 15-like leucin rich repeat" evidence="2">
    <location>
        <begin position="226"/>
        <end position="462"/>
    </location>
</feature>
<dbReference type="Proteomes" id="UP001219933">
    <property type="component" value="Chromosome 2"/>
</dbReference>
<dbReference type="InterPro" id="IPR057207">
    <property type="entry name" value="FBXL15_LRR"/>
</dbReference>
<dbReference type="InterPro" id="IPR001810">
    <property type="entry name" value="F-box_dom"/>
</dbReference>
<protein>
    <submittedName>
        <fullName evidence="3">SCF ubiquitin ligase complex subunit</fullName>
    </submittedName>
</protein>
<evidence type="ECO:0000259" key="2">
    <source>
        <dbReference type="Pfam" id="PF25372"/>
    </source>
</evidence>
<dbReference type="GO" id="GO:0019005">
    <property type="term" value="C:SCF ubiquitin ligase complex"/>
    <property type="evidence" value="ECO:0007669"/>
    <property type="project" value="TreeGrafter"/>
</dbReference>
<name>A0AAF0EUX7_9BASI</name>
<dbReference type="Pfam" id="PF12937">
    <property type="entry name" value="F-box-like"/>
    <property type="match status" value="1"/>
</dbReference>
<dbReference type="GO" id="GO:0031146">
    <property type="term" value="P:SCF-dependent proteasomal ubiquitin-dependent protein catabolic process"/>
    <property type="evidence" value="ECO:0007669"/>
    <property type="project" value="TreeGrafter"/>
</dbReference>
<organism evidence="3 4">
    <name type="scientific">Malassezia cuniculi</name>
    <dbReference type="NCBI Taxonomy" id="948313"/>
    <lineage>
        <taxon>Eukaryota</taxon>
        <taxon>Fungi</taxon>
        <taxon>Dikarya</taxon>
        <taxon>Basidiomycota</taxon>
        <taxon>Ustilaginomycotina</taxon>
        <taxon>Malasseziomycetes</taxon>
        <taxon>Malasseziales</taxon>
        <taxon>Malasseziaceae</taxon>
        <taxon>Malassezia</taxon>
    </lineage>
</organism>
<feature type="domain" description="F-box/LRR-repeat protein 15-like leucin rich repeat" evidence="2">
    <location>
        <begin position="127"/>
        <end position="224"/>
    </location>
</feature>